<comment type="caution">
    <text evidence="2">The sequence shown here is derived from an EMBL/GenBank/DDBJ whole genome shotgun (WGS) entry which is preliminary data.</text>
</comment>
<accession>A0ABQ1KCM6</accession>
<dbReference type="EMBL" id="BMKG01000006">
    <property type="protein sequence ID" value="GGB95664.1"/>
    <property type="molecule type" value="Genomic_DNA"/>
</dbReference>
<keyword evidence="3" id="KW-1185">Reference proteome</keyword>
<sequence length="332" mass="36699">MTARWHNLEGSTAMRSEYSMGLPAGPALRPMREDTVGLADAATVVRELVVKPAMCGPNARLVAQIGDWTWDTVSRLCGVDAFCASDAQGVPTYLSFYYYELSGDAGFHLRTPTFGDRLQVVSTCYGFGAESILTLHRLAPLERGLPPTLTAQELHEQRHAGCLYVRTFNRWIQRGEAGNRDLQSAAPHGFQHQHLPQAPAQYSPRLAYDGARRQGGFTPAGVLPREACTLDYEVDMGRDLNGVGLLYFASYFDIIDSALARMWRRMGRTDSSFLARLLARQRVVFLGNTDAGAALSIELQRWVDAGDAAHEMFTVRVLERDTGRLLAIAELS</sequence>
<proteinExistence type="predicted"/>
<dbReference type="Proteomes" id="UP000622638">
    <property type="component" value="Unassembled WGS sequence"/>
</dbReference>
<protein>
    <recommendedName>
        <fullName evidence="1">LnmK N-terminal domain-containing protein</fullName>
    </recommendedName>
</protein>
<reference evidence="3" key="1">
    <citation type="journal article" date="2019" name="Int. J. Syst. Evol. Microbiol.">
        <title>The Global Catalogue of Microorganisms (GCM) 10K type strain sequencing project: providing services to taxonomists for standard genome sequencing and annotation.</title>
        <authorList>
            <consortium name="The Broad Institute Genomics Platform"/>
            <consortium name="The Broad Institute Genome Sequencing Center for Infectious Disease"/>
            <person name="Wu L."/>
            <person name="Ma J."/>
        </authorList>
    </citation>
    <scope>NUCLEOTIDE SEQUENCE [LARGE SCALE GENOMIC DNA]</scope>
    <source>
        <strain evidence="3">CGMCC 1.15931</strain>
    </source>
</reference>
<feature type="domain" description="LnmK N-terminal" evidence="1">
    <location>
        <begin position="46"/>
        <end position="219"/>
    </location>
</feature>
<evidence type="ECO:0000313" key="2">
    <source>
        <dbReference type="EMBL" id="GGB95664.1"/>
    </source>
</evidence>
<name>A0ABQ1KCM6_9BURK</name>
<dbReference type="NCBIfam" id="TIGR04098">
    <property type="entry name" value="LnmK_bifunc"/>
    <property type="match status" value="1"/>
</dbReference>
<evidence type="ECO:0000313" key="3">
    <source>
        <dbReference type="Proteomes" id="UP000622638"/>
    </source>
</evidence>
<organism evidence="2 3">
    <name type="scientific">Pseudoduganella buxea</name>
    <dbReference type="NCBI Taxonomy" id="1949069"/>
    <lineage>
        <taxon>Bacteria</taxon>
        <taxon>Pseudomonadati</taxon>
        <taxon>Pseudomonadota</taxon>
        <taxon>Betaproteobacteria</taxon>
        <taxon>Burkholderiales</taxon>
        <taxon>Oxalobacteraceae</taxon>
        <taxon>Telluria group</taxon>
        <taxon>Pseudoduganella</taxon>
    </lineage>
</organism>
<gene>
    <name evidence="2" type="ORF">GCM10011572_17050</name>
</gene>
<evidence type="ECO:0000259" key="1">
    <source>
        <dbReference type="Pfam" id="PF18238"/>
    </source>
</evidence>
<dbReference type="InterPro" id="IPR024091">
    <property type="entry name" value="LnmK-like_bifun_acyl/decarbox"/>
</dbReference>
<dbReference type="Pfam" id="PF18238">
    <property type="entry name" value="LnmK_N_HDF"/>
    <property type="match status" value="1"/>
</dbReference>
<dbReference type="Gene3D" id="3.10.129.10">
    <property type="entry name" value="Hotdog Thioesterase"/>
    <property type="match status" value="1"/>
</dbReference>
<dbReference type="InterPro" id="IPR040718">
    <property type="entry name" value="LnmK_N_HDF"/>
</dbReference>